<accession>A0A2T5HZX8</accession>
<protein>
    <submittedName>
        <fullName evidence="1">Uncharacterized protein</fullName>
    </submittedName>
</protein>
<dbReference type="AlphaFoldDB" id="A0A2T5HZX8"/>
<name>A0A2T5HZX8_9PROT</name>
<organism evidence="1 2">
    <name type="scientific">Nitrosomonas oligotropha</name>
    <dbReference type="NCBI Taxonomy" id="42354"/>
    <lineage>
        <taxon>Bacteria</taxon>
        <taxon>Pseudomonadati</taxon>
        <taxon>Pseudomonadota</taxon>
        <taxon>Betaproteobacteria</taxon>
        <taxon>Nitrosomonadales</taxon>
        <taxon>Nitrosomonadaceae</taxon>
        <taxon>Nitrosomonas</taxon>
    </lineage>
</organism>
<gene>
    <name evidence="1" type="ORF">C8R26_11044</name>
</gene>
<reference evidence="1 2" key="1">
    <citation type="submission" date="2018-04" db="EMBL/GenBank/DDBJ databases">
        <title>Active sludge and wastewater microbial communities from Klosterneuburg, Austria.</title>
        <authorList>
            <person name="Wagner M."/>
        </authorList>
    </citation>
    <scope>NUCLEOTIDE SEQUENCE [LARGE SCALE GENOMIC DNA]</scope>
    <source>
        <strain evidence="1 2">Nm49</strain>
    </source>
</reference>
<evidence type="ECO:0000313" key="1">
    <source>
        <dbReference type="EMBL" id="PTQ77124.1"/>
    </source>
</evidence>
<dbReference type="EMBL" id="QAOI01000010">
    <property type="protein sequence ID" value="PTQ77124.1"/>
    <property type="molecule type" value="Genomic_DNA"/>
</dbReference>
<comment type="caution">
    <text evidence="1">The sequence shown here is derived from an EMBL/GenBank/DDBJ whole genome shotgun (WGS) entry which is preliminary data.</text>
</comment>
<dbReference type="RefSeq" id="WP_107803182.1">
    <property type="nucleotide sequence ID" value="NZ_QAOI01000010.1"/>
</dbReference>
<dbReference type="Proteomes" id="UP000244128">
    <property type="component" value="Unassembled WGS sequence"/>
</dbReference>
<evidence type="ECO:0000313" key="2">
    <source>
        <dbReference type="Proteomes" id="UP000244128"/>
    </source>
</evidence>
<proteinExistence type="predicted"/>
<sequence>MIEPLFNPTDDEWISMVGKYILNMGSIEFATRILISIVDADPKSKNMNGDLPARLGYLRRKFPREPKEVHSKAMLVFDVALKHVGFRNIVAHSPIVISGHADGSKHIQGILNLNPRDPNNDGIIGLPELRGRVDESSSIGRDLLQMQKVFSPASWAAEESPTLTGDQSGLVG</sequence>